<gene>
    <name evidence="1" type="ORF">TBIB3V08_LOCUS722</name>
</gene>
<evidence type="ECO:0000313" key="1">
    <source>
        <dbReference type="EMBL" id="CAD7438125.1"/>
    </source>
</evidence>
<proteinExistence type="predicted"/>
<dbReference type="AlphaFoldDB" id="A0A7R9HVT9"/>
<sequence length="66" mass="7368">MTHGALNSASGVDSSKSVGLQTTPDRLFDISLNLSDWLQTGKLGDSTRLDRCYELVDFLRRSKYCK</sequence>
<organism evidence="1">
    <name type="scientific">Timema bartmani</name>
    <dbReference type="NCBI Taxonomy" id="61472"/>
    <lineage>
        <taxon>Eukaryota</taxon>
        <taxon>Metazoa</taxon>
        <taxon>Ecdysozoa</taxon>
        <taxon>Arthropoda</taxon>
        <taxon>Hexapoda</taxon>
        <taxon>Insecta</taxon>
        <taxon>Pterygota</taxon>
        <taxon>Neoptera</taxon>
        <taxon>Polyneoptera</taxon>
        <taxon>Phasmatodea</taxon>
        <taxon>Timematodea</taxon>
        <taxon>Timematoidea</taxon>
        <taxon>Timematidae</taxon>
        <taxon>Timema</taxon>
    </lineage>
</organism>
<protein>
    <submittedName>
        <fullName evidence="1">Uncharacterized protein</fullName>
    </submittedName>
</protein>
<reference evidence="1" key="1">
    <citation type="submission" date="2020-11" db="EMBL/GenBank/DDBJ databases">
        <authorList>
            <person name="Tran Van P."/>
        </authorList>
    </citation>
    <scope>NUCLEOTIDE SEQUENCE</scope>
</reference>
<dbReference type="EMBL" id="OD564381">
    <property type="protein sequence ID" value="CAD7438125.1"/>
    <property type="molecule type" value="Genomic_DNA"/>
</dbReference>
<accession>A0A7R9HVT9</accession>
<name>A0A7R9HVT9_9NEOP</name>